<reference evidence="1" key="1">
    <citation type="journal article" date="2020" name="bioRxiv">
        <title>Chromosome-level reference genome of the European wasp spider Argiope bruennichi: a resource for studies on range expansion and evolutionary adaptation.</title>
        <authorList>
            <person name="Sheffer M.M."/>
            <person name="Hoppe A."/>
            <person name="Krehenwinkel H."/>
            <person name="Uhl G."/>
            <person name="Kuss A.W."/>
            <person name="Jensen L."/>
            <person name="Jensen C."/>
            <person name="Gillespie R.G."/>
            <person name="Hoff K.J."/>
            <person name="Prost S."/>
        </authorList>
    </citation>
    <scope>NUCLEOTIDE SEQUENCE</scope>
</reference>
<gene>
    <name evidence="1" type="ORF">HNY73_021329</name>
</gene>
<keyword evidence="2" id="KW-1185">Reference proteome</keyword>
<dbReference type="Proteomes" id="UP000807504">
    <property type="component" value="Unassembled WGS sequence"/>
</dbReference>
<evidence type="ECO:0000313" key="1">
    <source>
        <dbReference type="EMBL" id="KAF8763114.1"/>
    </source>
</evidence>
<proteinExistence type="predicted"/>
<protein>
    <submittedName>
        <fullName evidence="1">Uncharacterized protein</fullName>
    </submittedName>
</protein>
<dbReference type="EMBL" id="JABXBU010002231">
    <property type="protein sequence ID" value="KAF8763114.1"/>
    <property type="molecule type" value="Genomic_DNA"/>
</dbReference>
<organism evidence="1 2">
    <name type="scientific">Argiope bruennichi</name>
    <name type="common">Wasp spider</name>
    <name type="synonym">Aranea bruennichi</name>
    <dbReference type="NCBI Taxonomy" id="94029"/>
    <lineage>
        <taxon>Eukaryota</taxon>
        <taxon>Metazoa</taxon>
        <taxon>Ecdysozoa</taxon>
        <taxon>Arthropoda</taxon>
        <taxon>Chelicerata</taxon>
        <taxon>Arachnida</taxon>
        <taxon>Araneae</taxon>
        <taxon>Araneomorphae</taxon>
        <taxon>Entelegynae</taxon>
        <taxon>Araneoidea</taxon>
        <taxon>Araneidae</taxon>
        <taxon>Argiope</taxon>
    </lineage>
</organism>
<accession>A0A8T0E1E0</accession>
<dbReference type="AlphaFoldDB" id="A0A8T0E1E0"/>
<evidence type="ECO:0000313" key="2">
    <source>
        <dbReference type="Proteomes" id="UP000807504"/>
    </source>
</evidence>
<reference evidence="1" key="2">
    <citation type="submission" date="2020-06" db="EMBL/GenBank/DDBJ databases">
        <authorList>
            <person name="Sheffer M."/>
        </authorList>
    </citation>
    <scope>NUCLEOTIDE SEQUENCE</scope>
</reference>
<comment type="caution">
    <text evidence="1">The sequence shown here is derived from an EMBL/GenBank/DDBJ whole genome shotgun (WGS) entry which is preliminary data.</text>
</comment>
<sequence>MWPLMTGIHDFRDGEKMPNFEQCSSNYFQFLQSILILVQSTFPHRKILTLLEDFLLEDLNGIWEEIGSQKRTRCKISLPDMPKECERVE</sequence>
<name>A0A8T0E1E0_ARGBR</name>